<evidence type="ECO:0000259" key="2">
    <source>
        <dbReference type="Pfam" id="PF00534"/>
    </source>
</evidence>
<keyword evidence="5" id="KW-1185">Reference proteome</keyword>
<dbReference type="Pfam" id="PF00534">
    <property type="entry name" value="Glycos_transf_1"/>
    <property type="match status" value="1"/>
</dbReference>
<dbReference type="RefSeq" id="WP_407030526.1">
    <property type="nucleotide sequence ID" value="NZ_JAQGEF010000004.1"/>
</dbReference>
<sequence>MKKIAFITLKTFSGVGGIEQFNKYVTKCLQELADSHQFQVKVFSVYDDKADAAIIDAKHFKGYKQRKIFAVLDIIRQVRGFDIVILGHVLLWPIGEILNLVSKNTKWYFFAHGIEVWNDIPARQRSALQKCTGILSVSQFTADALINKQEVDANKVTLFYNAVDKERLQNANENLLQELRIKYNIRTEETVFITVSRMSEKERGKGYPLVIKAMGELVKQGKEVRHLLIGTITPEEKIYIHRLIEDNQLADHIILTGYVSDDNLPAYYALADVFVMPSKKEGFGIVYIEAAWYGLQVIAGNEDGSKEAVLNGKMGILVNPHLQEAIYDAMLRSIGFKKNLQKTDYNRRLIDEHFSLEKMRRRLEDLIEKV</sequence>
<dbReference type="Pfam" id="PF13439">
    <property type="entry name" value="Glyco_transf_4"/>
    <property type="match status" value="1"/>
</dbReference>
<feature type="domain" description="Glycosyltransferase subfamily 4-like N-terminal" evidence="3">
    <location>
        <begin position="16"/>
        <end position="167"/>
    </location>
</feature>
<dbReference type="EMBL" id="JAQGEF010000004">
    <property type="protein sequence ID" value="MDA3614203.1"/>
    <property type="molecule type" value="Genomic_DNA"/>
</dbReference>
<reference evidence="4 5" key="1">
    <citation type="submission" date="2022-12" db="EMBL/GenBank/DDBJ databases">
        <title>Chitinophagaceae gen. sp. nov., a new member of the family Chitinophagaceae, isolated from soil in a chemical factory.</title>
        <authorList>
            <person name="Ke Z."/>
        </authorList>
    </citation>
    <scope>NUCLEOTIDE SEQUENCE [LARGE SCALE GENOMIC DNA]</scope>
    <source>
        <strain evidence="4 5">LY-5</strain>
    </source>
</reference>
<dbReference type="Proteomes" id="UP001210231">
    <property type="component" value="Unassembled WGS sequence"/>
</dbReference>
<dbReference type="PANTHER" id="PTHR46401:SF2">
    <property type="entry name" value="GLYCOSYLTRANSFERASE WBBK-RELATED"/>
    <property type="match status" value="1"/>
</dbReference>
<evidence type="ECO:0000256" key="1">
    <source>
        <dbReference type="ARBA" id="ARBA00022679"/>
    </source>
</evidence>
<evidence type="ECO:0000313" key="4">
    <source>
        <dbReference type="EMBL" id="MDA3614203.1"/>
    </source>
</evidence>
<dbReference type="SUPFAM" id="SSF53756">
    <property type="entry name" value="UDP-Glycosyltransferase/glycogen phosphorylase"/>
    <property type="match status" value="1"/>
</dbReference>
<dbReference type="InterPro" id="IPR028098">
    <property type="entry name" value="Glyco_trans_4-like_N"/>
</dbReference>
<feature type="domain" description="Glycosyl transferase family 1" evidence="2">
    <location>
        <begin position="178"/>
        <end position="333"/>
    </location>
</feature>
<keyword evidence="1" id="KW-0808">Transferase</keyword>
<accession>A0ABT4UJ28</accession>
<organism evidence="4 5">
    <name type="scientific">Polluticaenibacter yanchengensis</name>
    <dbReference type="NCBI Taxonomy" id="3014562"/>
    <lineage>
        <taxon>Bacteria</taxon>
        <taxon>Pseudomonadati</taxon>
        <taxon>Bacteroidota</taxon>
        <taxon>Chitinophagia</taxon>
        <taxon>Chitinophagales</taxon>
        <taxon>Chitinophagaceae</taxon>
        <taxon>Polluticaenibacter</taxon>
    </lineage>
</organism>
<name>A0ABT4UJ28_9BACT</name>
<gene>
    <name evidence="4" type="ORF">O3P16_05250</name>
</gene>
<dbReference type="CDD" id="cd03801">
    <property type="entry name" value="GT4_PimA-like"/>
    <property type="match status" value="1"/>
</dbReference>
<protein>
    <submittedName>
        <fullName evidence="4">Glycosyltransferase family 4 protein</fullName>
    </submittedName>
</protein>
<dbReference type="InterPro" id="IPR001296">
    <property type="entry name" value="Glyco_trans_1"/>
</dbReference>
<evidence type="ECO:0000259" key="3">
    <source>
        <dbReference type="Pfam" id="PF13439"/>
    </source>
</evidence>
<comment type="caution">
    <text evidence="4">The sequence shown here is derived from an EMBL/GenBank/DDBJ whole genome shotgun (WGS) entry which is preliminary data.</text>
</comment>
<evidence type="ECO:0000313" key="5">
    <source>
        <dbReference type="Proteomes" id="UP001210231"/>
    </source>
</evidence>
<dbReference type="Gene3D" id="3.40.50.2000">
    <property type="entry name" value="Glycogen Phosphorylase B"/>
    <property type="match status" value="2"/>
</dbReference>
<proteinExistence type="predicted"/>
<dbReference type="PANTHER" id="PTHR46401">
    <property type="entry name" value="GLYCOSYLTRANSFERASE WBBK-RELATED"/>
    <property type="match status" value="1"/>
</dbReference>